<feature type="domain" description="DUF4246" evidence="3">
    <location>
        <begin position="28"/>
        <end position="95"/>
    </location>
</feature>
<protein>
    <submittedName>
        <fullName evidence="4">Uncharacterized protein</fullName>
    </submittedName>
</protein>
<gene>
    <name evidence="4" type="ORF">CLAFUR5_11196</name>
</gene>
<sequence length="182" mass="20534">MATTNGTLPLHGKPHTSMDNSGHGPLRVPGFANVPLDYEIPSEDRFAHGHDEWYQVPGVTIRELAMVAAMNLITDKPDWHIGISDDAIVERWRVEAEAAYPRLVGDEWPREVENRLLLTQKAWEWCLKELRDKADGYEHKQFVRVLDAGSCVCKSDTIVPTSCANELKAQLAPFYDLPLGER</sequence>
<proteinExistence type="predicted"/>
<dbReference type="InterPro" id="IPR049192">
    <property type="entry name" value="DUF4246_C"/>
</dbReference>
<dbReference type="AlphaFoldDB" id="A0A9Q8PEI7"/>
<accession>A0A9Q8PEI7</accession>
<evidence type="ECO:0000256" key="1">
    <source>
        <dbReference type="SAM" id="MobiDB-lite"/>
    </source>
</evidence>
<dbReference type="PANTHER" id="PTHR33119:SF1">
    <property type="entry name" value="FE2OG DIOXYGENASE DOMAIN-CONTAINING PROTEIN"/>
    <property type="match status" value="1"/>
</dbReference>
<organism evidence="4 5">
    <name type="scientific">Passalora fulva</name>
    <name type="common">Tomato leaf mold</name>
    <name type="synonym">Cladosporium fulvum</name>
    <dbReference type="NCBI Taxonomy" id="5499"/>
    <lineage>
        <taxon>Eukaryota</taxon>
        <taxon>Fungi</taxon>
        <taxon>Dikarya</taxon>
        <taxon>Ascomycota</taxon>
        <taxon>Pezizomycotina</taxon>
        <taxon>Dothideomycetes</taxon>
        <taxon>Dothideomycetidae</taxon>
        <taxon>Mycosphaerellales</taxon>
        <taxon>Mycosphaerellaceae</taxon>
        <taxon>Fulvia</taxon>
    </lineage>
</organism>
<dbReference type="Proteomes" id="UP000756132">
    <property type="component" value="Chromosome 8"/>
</dbReference>
<evidence type="ECO:0000313" key="5">
    <source>
        <dbReference type="Proteomes" id="UP000756132"/>
    </source>
</evidence>
<keyword evidence="5" id="KW-1185">Reference proteome</keyword>
<evidence type="ECO:0000313" key="4">
    <source>
        <dbReference type="EMBL" id="UJO20989.1"/>
    </source>
</evidence>
<dbReference type="RefSeq" id="XP_047765355.1">
    <property type="nucleotide sequence ID" value="XM_047910344.1"/>
</dbReference>
<dbReference type="EMBL" id="CP090170">
    <property type="protein sequence ID" value="UJO20989.1"/>
    <property type="molecule type" value="Genomic_DNA"/>
</dbReference>
<reference evidence="4" key="1">
    <citation type="submission" date="2021-12" db="EMBL/GenBank/DDBJ databases">
        <authorList>
            <person name="Zaccaron A."/>
            <person name="Stergiopoulos I."/>
        </authorList>
    </citation>
    <scope>NUCLEOTIDE SEQUENCE</scope>
    <source>
        <strain evidence="4">Race5_Kim</strain>
    </source>
</reference>
<dbReference type="OrthoDB" id="415532at2759"/>
<dbReference type="InterPro" id="IPR049207">
    <property type="entry name" value="DUF4246_N"/>
</dbReference>
<reference evidence="4" key="2">
    <citation type="journal article" date="2022" name="Microb. Genom.">
        <title>A chromosome-scale genome assembly of the tomato pathogen Cladosporium fulvum reveals a compartmentalized genome architecture and the presence of a dispensable chromosome.</title>
        <authorList>
            <person name="Zaccaron A.Z."/>
            <person name="Chen L.H."/>
            <person name="Samaras A."/>
            <person name="Stergiopoulos I."/>
        </authorList>
    </citation>
    <scope>NUCLEOTIDE SEQUENCE</scope>
    <source>
        <strain evidence="4">Race5_Kim</strain>
    </source>
</reference>
<feature type="domain" description="DUF4246" evidence="2">
    <location>
        <begin position="121"/>
        <end position="177"/>
    </location>
</feature>
<name>A0A9Q8PEI7_PASFU</name>
<dbReference type="InterPro" id="IPR025340">
    <property type="entry name" value="DUF4246"/>
</dbReference>
<dbReference type="Pfam" id="PF14033">
    <property type="entry name" value="DUF4246"/>
    <property type="match status" value="1"/>
</dbReference>
<dbReference type="KEGG" id="ffu:CLAFUR5_11196"/>
<evidence type="ECO:0000259" key="3">
    <source>
        <dbReference type="Pfam" id="PF21666"/>
    </source>
</evidence>
<dbReference type="GeneID" id="71991074"/>
<dbReference type="Pfam" id="PF21666">
    <property type="entry name" value="DUF4246_N"/>
    <property type="match status" value="1"/>
</dbReference>
<feature type="region of interest" description="Disordered" evidence="1">
    <location>
        <begin position="1"/>
        <end position="26"/>
    </location>
</feature>
<evidence type="ECO:0000259" key="2">
    <source>
        <dbReference type="Pfam" id="PF14033"/>
    </source>
</evidence>
<dbReference type="PANTHER" id="PTHR33119">
    <property type="entry name" value="IFI3P"/>
    <property type="match status" value="1"/>
</dbReference>